<reference evidence="1 2" key="1">
    <citation type="submission" date="2019-09" db="EMBL/GenBank/DDBJ databases">
        <title>Taxonomy of Antarctic Massilia spp.: description of Massilia rubra sp. nov., Massilia aquatica sp. nov., Massilia mucilaginosa sp. nov., Massilia frigida sp. nov. isolated from streams, lakes and regoliths.</title>
        <authorList>
            <person name="Holochova P."/>
            <person name="Sedlacek I."/>
            <person name="Kralova S."/>
            <person name="Maslanova I."/>
            <person name="Busse H.-J."/>
            <person name="Stankova E."/>
            <person name="Vrbovska V."/>
            <person name="Kovarovic V."/>
            <person name="Bartak M."/>
            <person name="Svec P."/>
            <person name="Pantucek R."/>
        </authorList>
    </citation>
    <scope>NUCLEOTIDE SEQUENCE [LARGE SCALE GENOMIC DNA]</scope>
    <source>
        <strain evidence="1 2">CCM 8692</strain>
    </source>
</reference>
<evidence type="ECO:0000313" key="2">
    <source>
        <dbReference type="Proteomes" id="UP000785613"/>
    </source>
</evidence>
<proteinExistence type="predicted"/>
<dbReference type="RefSeq" id="WP_167222541.1">
    <property type="nucleotide sequence ID" value="NZ_VUYU01000003.1"/>
</dbReference>
<dbReference type="Proteomes" id="UP000785613">
    <property type="component" value="Unassembled WGS sequence"/>
</dbReference>
<accession>A0ABX0LLP1</accession>
<sequence length="261" mass="30387">MKQYYFDYDEGMNRDNCHPRFAKLASEDFYYNECDDFSPFGSDTGHDTLTMLQDWYQEGGRDRHIASFVRRLFADWDCPIPKGMWRAQAAEMERWLALDELNERFLTDEWRVRVATAFGQLRISGDIDGGMLEEALMSNRFQLWFNERARTTYPKWEYADVEKERLLAMRAVLKQCEPVTSHDFKVGDLVRLIGIPDWLIDDLQESEQLDVLGCIGNTAFIEKIDEHGCFWVEFGKTAGGDESARHSCRAFAIPADCLEHC</sequence>
<gene>
    <name evidence="1" type="ORF">F0185_06060</name>
</gene>
<keyword evidence="2" id="KW-1185">Reference proteome</keyword>
<organism evidence="1 2">
    <name type="scientific">Massilia rubra</name>
    <dbReference type="NCBI Taxonomy" id="2607910"/>
    <lineage>
        <taxon>Bacteria</taxon>
        <taxon>Pseudomonadati</taxon>
        <taxon>Pseudomonadota</taxon>
        <taxon>Betaproteobacteria</taxon>
        <taxon>Burkholderiales</taxon>
        <taxon>Oxalobacteraceae</taxon>
        <taxon>Telluria group</taxon>
        <taxon>Massilia</taxon>
    </lineage>
</organism>
<comment type="caution">
    <text evidence="1">The sequence shown here is derived from an EMBL/GenBank/DDBJ whole genome shotgun (WGS) entry which is preliminary data.</text>
</comment>
<protein>
    <submittedName>
        <fullName evidence="1">Uncharacterized protein</fullName>
    </submittedName>
</protein>
<name>A0ABX0LLP1_9BURK</name>
<dbReference type="EMBL" id="VUYU01000003">
    <property type="protein sequence ID" value="NHZ33152.1"/>
    <property type="molecule type" value="Genomic_DNA"/>
</dbReference>
<evidence type="ECO:0000313" key="1">
    <source>
        <dbReference type="EMBL" id="NHZ33152.1"/>
    </source>
</evidence>